<dbReference type="InterPro" id="IPR011990">
    <property type="entry name" value="TPR-like_helical_dom_sf"/>
</dbReference>
<dbReference type="eggNOG" id="COG0457">
    <property type="taxonomic scope" value="Bacteria"/>
</dbReference>
<proteinExistence type="predicted"/>
<feature type="repeat" description="TPR" evidence="3">
    <location>
        <begin position="527"/>
        <end position="560"/>
    </location>
</feature>
<dbReference type="Proteomes" id="UP000006055">
    <property type="component" value="Chromosome"/>
</dbReference>
<name>I4CAS7_DESTA</name>
<feature type="transmembrane region" description="Helical" evidence="4">
    <location>
        <begin position="20"/>
        <end position="39"/>
    </location>
</feature>
<feature type="transmembrane region" description="Helical" evidence="4">
    <location>
        <begin position="321"/>
        <end position="342"/>
    </location>
</feature>
<feature type="transmembrane region" description="Helical" evidence="4">
    <location>
        <begin position="154"/>
        <end position="171"/>
    </location>
</feature>
<feature type="transmembrane region" description="Helical" evidence="4">
    <location>
        <begin position="297"/>
        <end position="314"/>
    </location>
</feature>
<feature type="repeat" description="TPR" evidence="3">
    <location>
        <begin position="425"/>
        <end position="458"/>
    </location>
</feature>
<feature type="transmembrane region" description="Helical" evidence="4">
    <location>
        <begin position="354"/>
        <end position="374"/>
    </location>
</feature>
<reference evidence="6" key="1">
    <citation type="submission" date="2012-06" db="EMBL/GenBank/DDBJ databases">
        <title>Complete sequence of chromosome of Desulfomonile tiedjei DSM 6799.</title>
        <authorList>
            <person name="Lucas S."/>
            <person name="Copeland A."/>
            <person name="Lapidus A."/>
            <person name="Glavina del Rio T."/>
            <person name="Dalin E."/>
            <person name="Tice H."/>
            <person name="Bruce D."/>
            <person name="Goodwin L."/>
            <person name="Pitluck S."/>
            <person name="Peters L."/>
            <person name="Ovchinnikova G."/>
            <person name="Zeytun A."/>
            <person name="Lu M."/>
            <person name="Kyrpides N."/>
            <person name="Mavromatis K."/>
            <person name="Ivanova N."/>
            <person name="Brettin T."/>
            <person name="Detter J.C."/>
            <person name="Han C."/>
            <person name="Larimer F."/>
            <person name="Land M."/>
            <person name="Hauser L."/>
            <person name="Markowitz V."/>
            <person name="Cheng J.-F."/>
            <person name="Hugenholtz P."/>
            <person name="Woyke T."/>
            <person name="Wu D."/>
            <person name="Spring S."/>
            <person name="Schroeder M."/>
            <person name="Brambilla E."/>
            <person name="Klenk H.-P."/>
            <person name="Eisen J.A."/>
        </authorList>
    </citation>
    <scope>NUCLEOTIDE SEQUENCE [LARGE SCALE GENOMIC DNA]</scope>
    <source>
        <strain evidence="6">ATCC 49306 / DSM 6799 / DCB-1</strain>
    </source>
</reference>
<feature type="transmembrane region" description="Helical" evidence="4">
    <location>
        <begin position="183"/>
        <end position="210"/>
    </location>
</feature>
<dbReference type="RefSeq" id="WP_014811794.1">
    <property type="nucleotide sequence ID" value="NC_018025.1"/>
</dbReference>
<evidence type="ECO:0000313" key="5">
    <source>
        <dbReference type="EMBL" id="AFM26668.1"/>
    </source>
</evidence>
<organism evidence="5 6">
    <name type="scientific">Desulfomonile tiedjei (strain ATCC 49306 / DSM 6799 / DCB-1)</name>
    <dbReference type="NCBI Taxonomy" id="706587"/>
    <lineage>
        <taxon>Bacteria</taxon>
        <taxon>Pseudomonadati</taxon>
        <taxon>Thermodesulfobacteriota</taxon>
        <taxon>Desulfomonilia</taxon>
        <taxon>Desulfomonilales</taxon>
        <taxon>Desulfomonilaceae</taxon>
        <taxon>Desulfomonile</taxon>
    </lineage>
</organism>
<feature type="transmembrane region" description="Helical" evidence="4">
    <location>
        <begin position="381"/>
        <end position="398"/>
    </location>
</feature>
<dbReference type="HOGENOM" id="CLU_011615_5_0_7"/>
<evidence type="ECO:0000256" key="2">
    <source>
        <dbReference type="ARBA" id="ARBA00022803"/>
    </source>
</evidence>
<keyword evidence="6" id="KW-1185">Reference proteome</keyword>
<feature type="transmembrane region" description="Helical" evidence="4">
    <location>
        <begin position="222"/>
        <end position="241"/>
    </location>
</feature>
<dbReference type="STRING" id="706587.Desti_4028"/>
<feature type="repeat" description="TPR" evidence="3">
    <location>
        <begin position="493"/>
        <end position="526"/>
    </location>
</feature>
<keyword evidence="4" id="KW-0472">Membrane</keyword>
<dbReference type="KEGG" id="dti:Desti_4028"/>
<dbReference type="OrthoDB" id="127293at2"/>
<evidence type="ECO:0000256" key="1">
    <source>
        <dbReference type="ARBA" id="ARBA00022737"/>
    </source>
</evidence>
<dbReference type="EMBL" id="CP003360">
    <property type="protein sequence ID" value="AFM26668.1"/>
    <property type="molecule type" value="Genomic_DNA"/>
</dbReference>
<feature type="transmembrane region" description="Helical" evidence="4">
    <location>
        <begin position="96"/>
        <end position="118"/>
    </location>
</feature>
<dbReference type="AlphaFoldDB" id="I4CAS7"/>
<evidence type="ECO:0000313" key="6">
    <source>
        <dbReference type="Proteomes" id="UP000006055"/>
    </source>
</evidence>
<dbReference type="InterPro" id="IPR019734">
    <property type="entry name" value="TPR_rpt"/>
</dbReference>
<feature type="repeat" description="TPR" evidence="3">
    <location>
        <begin position="561"/>
        <end position="594"/>
    </location>
</feature>
<accession>I4CAS7</accession>
<dbReference type="InterPro" id="IPR052346">
    <property type="entry name" value="O-mannosyl-transferase_TMTC"/>
</dbReference>
<evidence type="ECO:0000256" key="4">
    <source>
        <dbReference type="SAM" id="Phobius"/>
    </source>
</evidence>
<keyword evidence="4" id="KW-0812">Transmembrane</keyword>
<dbReference type="SMART" id="SM00028">
    <property type="entry name" value="TPR"/>
    <property type="match status" value="4"/>
</dbReference>
<dbReference type="PANTHER" id="PTHR44227">
    <property type="match status" value="1"/>
</dbReference>
<keyword evidence="1" id="KW-0677">Repeat</keyword>
<dbReference type="Gene3D" id="1.25.40.10">
    <property type="entry name" value="Tetratricopeptide repeat domain"/>
    <property type="match status" value="2"/>
</dbReference>
<gene>
    <name evidence="5" type="ordered locus">Desti_4028</name>
</gene>
<sequence>MSTPAERGTISGQMRSILPLLLAIGATLVLYVPQIPMAFVDWDLISYARVLGSTDYVQTIVTLFKDVRGEIVPGYYAPLSSISLMLDNVFTGEPSAWITVFVNLLFHCLVGILVYLLAREAGADDVTASLSALIFLLHPVQASSILWFAQRKGVMAAAFYLGSYILFLKYAKTSSSAHYAASLLLFIAALFAKPTVVVFPIALVFTLVFLHEQLDRQSIGRRVLQIAPFFLIALLTGLVTMNSEGISYGETSPDVPLLERPFVAAAAIWFYVQKAFFPTGISPLYATWEVDFFSVEWWLPLGSLVTLAVMVFLLRKRLSAALLWSAANFLIPLFPVCGLLKFGFLRLSYTADHFMYLSMVGFAHFFAFAMRMLYGRLRPSVSYVMIACIAAYLAFLAVQTNSAAHMWKDSVTLWSHNLRMNPDNWTAHNFLGHALIRAGQPQESIQHFRKTLELKQEFLVRKRQSCMDLERSGNVQALQFEKQKIAPVQAGMYIAHHNLGNGFLLSGMHKEAAEQFRIALQLKPEYVNSRVNLGIASMEMGDAGTAIALLSEALQSAPNNFEAHYNIGRAYRAAGQKENAKKHFIRAHQLRPDYPLPPDS</sequence>
<feature type="transmembrane region" description="Helical" evidence="4">
    <location>
        <begin position="130"/>
        <end position="148"/>
    </location>
</feature>
<dbReference type="eggNOG" id="COG5617">
    <property type="taxonomic scope" value="Bacteria"/>
</dbReference>
<dbReference type="Pfam" id="PF14559">
    <property type="entry name" value="TPR_19"/>
    <property type="match status" value="1"/>
</dbReference>
<dbReference type="PANTHER" id="PTHR44227:SF3">
    <property type="entry name" value="PROTEIN O-MANNOSYL-TRANSFERASE TMTC4"/>
    <property type="match status" value="1"/>
</dbReference>
<dbReference type="Pfam" id="PF13432">
    <property type="entry name" value="TPR_16"/>
    <property type="match status" value="1"/>
</dbReference>
<protein>
    <submittedName>
        <fullName evidence="5">Tetratricopeptide repeat protein</fullName>
    </submittedName>
</protein>
<evidence type="ECO:0000256" key="3">
    <source>
        <dbReference type="PROSITE-ProRule" id="PRU00339"/>
    </source>
</evidence>
<keyword evidence="4" id="KW-1133">Transmembrane helix</keyword>
<keyword evidence="2 3" id="KW-0802">TPR repeat</keyword>
<dbReference type="PROSITE" id="PS50005">
    <property type="entry name" value="TPR"/>
    <property type="match status" value="4"/>
</dbReference>
<dbReference type="SUPFAM" id="SSF48452">
    <property type="entry name" value="TPR-like"/>
    <property type="match status" value="1"/>
</dbReference>